<reference evidence="1 2" key="1">
    <citation type="submission" date="2016-07" db="EMBL/GenBank/DDBJ databases">
        <title>Draft genome of the white-rot fungus Obba rivulosa 3A-2.</title>
        <authorList>
            <consortium name="DOE Joint Genome Institute"/>
            <person name="Miettinen O."/>
            <person name="Riley R."/>
            <person name="Acob R."/>
            <person name="Barry K."/>
            <person name="Cullen D."/>
            <person name="De Vries R."/>
            <person name="Hainaut M."/>
            <person name="Hatakka A."/>
            <person name="Henrissat B."/>
            <person name="Hilden K."/>
            <person name="Kuo R."/>
            <person name="Labutti K."/>
            <person name="Lipzen A."/>
            <person name="Makela M.R."/>
            <person name="Sandor L."/>
            <person name="Spatafora J.W."/>
            <person name="Grigoriev I.V."/>
            <person name="Hibbett D.S."/>
        </authorList>
    </citation>
    <scope>NUCLEOTIDE SEQUENCE [LARGE SCALE GENOMIC DNA]</scope>
    <source>
        <strain evidence="1 2">3A-2</strain>
    </source>
</reference>
<evidence type="ECO:0000313" key="1">
    <source>
        <dbReference type="EMBL" id="OCH84053.1"/>
    </source>
</evidence>
<protein>
    <submittedName>
        <fullName evidence="1">Uncharacterized protein</fullName>
    </submittedName>
</protein>
<dbReference type="EMBL" id="KV722733">
    <property type="protein sequence ID" value="OCH84053.1"/>
    <property type="molecule type" value="Genomic_DNA"/>
</dbReference>
<evidence type="ECO:0000313" key="2">
    <source>
        <dbReference type="Proteomes" id="UP000250043"/>
    </source>
</evidence>
<keyword evidence="2" id="KW-1185">Reference proteome</keyword>
<accession>A0A8E2AH32</accession>
<sequence length="249" mass="27157">MSEFHTHEVYAEQLGQLGLGVLLWLPDPIPGVGEVEIRDVRCIFEGAFWLSRSVLANASPQPHDGRAAEPRGPLGDKGALLVLQDPATQKLLNIDSWCHFAASLGITLQRDEIIFVSGWVKTTACTRAAFAQSERSGSLTSNINTPFPARASLYISVSRNETVTQPHRSGAYPQNPMGAALNADQCIFIRYYKLNSCSYLSSSLKASAESPDLDEFPDEPRSAVSVISEQPDLLDTEIVEVSSQSKECC</sequence>
<dbReference type="AlphaFoldDB" id="A0A8E2AH32"/>
<proteinExistence type="predicted"/>
<name>A0A8E2AH32_9APHY</name>
<gene>
    <name evidence="1" type="ORF">OBBRIDRAFT_808528</name>
</gene>
<organism evidence="1 2">
    <name type="scientific">Obba rivulosa</name>
    <dbReference type="NCBI Taxonomy" id="1052685"/>
    <lineage>
        <taxon>Eukaryota</taxon>
        <taxon>Fungi</taxon>
        <taxon>Dikarya</taxon>
        <taxon>Basidiomycota</taxon>
        <taxon>Agaricomycotina</taxon>
        <taxon>Agaricomycetes</taxon>
        <taxon>Polyporales</taxon>
        <taxon>Gelatoporiaceae</taxon>
        <taxon>Obba</taxon>
    </lineage>
</organism>
<dbReference type="Proteomes" id="UP000250043">
    <property type="component" value="Unassembled WGS sequence"/>
</dbReference>